<name>A0AAE0ZZ77_9GAST</name>
<keyword evidence="2" id="KW-1185">Reference proteome</keyword>
<accession>A0AAE0ZZ77</accession>
<dbReference type="Proteomes" id="UP001283361">
    <property type="component" value="Unassembled WGS sequence"/>
</dbReference>
<gene>
    <name evidence="1" type="ORF">RRG08_014032</name>
</gene>
<reference evidence="1" key="1">
    <citation type="journal article" date="2023" name="G3 (Bethesda)">
        <title>A reference genome for the long-term kleptoplast-retaining sea slug Elysia crispata morphotype clarki.</title>
        <authorList>
            <person name="Eastman K.E."/>
            <person name="Pendleton A.L."/>
            <person name="Shaikh M.A."/>
            <person name="Suttiyut T."/>
            <person name="Ogas R."/>
            <person name="Tomko P."/>
            <person name="Gavelis G."/>
            <person name="Widhalm J.R."/>
            <person name="Wisecaver J.H."/>
        </authorList>
    </citation>
    <scope>NUCLEOTIDE SEQUENCE</scope>
    <source>
        <strain evidence="1">ECLA1</strain>
    </source>
</reference>
<protein>
    <submittedName>
        <fullName evidence="1">Uncharacterized protein</fullName>
    </submittedName>
</protein>
<evidence type="ECO:0000313" key="1">
    <source>
        <dbReference type="EMBL" id="KAK3778403.1"/>
    </source>
</evidence>
<dbReference type="EMBL" id="JAWDGP010002956">
    <property type="protein sequence ID" value="KAK3778403.1"/>
    <property type="molecule type" value="Genomic_DNA"/>
</dbReference>
<sequence>MIFCRVWTHYFTVGRQVYSVQYGRSTLPLGYNDILQSMDALLYRWTTMIFCKVWTHYYTVVTQLYSVEYGRSRLPFGYNDSL</sequence>
<evidence type="ECO:0000313" key="2">
    <source>
        <dbReference type="Proteomes" id="UP001283361"/>
    </source>
</evidence>
<comment type="caution">
    <text evidence="1">The sequence shown here is derived from an EMBL/GenBank/DDBJ whole genome shotgun (WGS) entry which is preliminary data.</text>
</comment>
<organism evidence="1 2">
    <name type="scientific">Elysia crispata</name>
    <name type="common">lettuce slug</name>
    <dbReference type="NCBI Taxonomy" id="231223"/>
    <lineage>
        <taxon>Eukaryota</taxon>
        <taxon>Metazoa</taxon>
        <taxon>Spiralia</taxon>
        <taxon>Lophotrochozoa</taxon>
        <taxon>Mollusca</taxon>
        <taxon>Gastropoda</taxon>
        <taxon>Heterobranchia</taxon>
        <taxon>Euthyneura</taxon>
        <taxon>Panpulmonata</taxon>
        <taxon>Sacoglossa</taxon>
        <taxon>Placobranchoidea</taxon>
        <taxon>Plakobranchidae</taxon>
        <taxon>Elysia</taxon>
    </lineage>
</organism>
<proteinExistence type="predicted"/>
<dbReference type="AlphaFoldDB" id="A0AAE0ZZ77"/>